<feature type="transmembrane region" description="Helical" evidence="2">
    <location>
        <begin position="48"/>
        <end position="69"/>
    </location>
</feature>
<evidence type="ECO:0000256" key="2">
    <source>
        <dbReference type="SAM" id="Phobius"/>
    </source>
</evidence>
<dbReference type="AlphaFoldDB" id="A0A0P1GF04"/>
<organism evidence="3 4">
    <name type="scientific">Tropicibacter naphthalenivorans</name>
    <dbReference type="NCBI Taxonomy" id="441103"/>
    <lineage>
        <taxon>Bacteria</taxon>
        <taxon>Pseudomonadati</taxon>
        <taxon>Pseudomonadota</taxon>
        <taxon>Alphaproteobacteria</taxon>
        <taxon>Rhodobacterales</taxon>
        <taxon>Roseobacteraceae</taxon>
        <taxon>Tropicibacter</taxon>
    </lineage>
</organism>
<evidence type="ECO:0000313" key="4">
    <source>
        <dbReference type="Proteomes" id="UP000054935"/>
    </source>
</evidence>
<protein>
    <submittedName>
        <fullName evidence="3">Uncharacterized protein</fullName>
    </submittedName>
</protein>
<accession>A0A0P1GF04</accession>
<sequence length="164" mass="17693">MSNSFQDRLARLEQTHAPKAPDPQPQPQPEVAPDLGHARQSSVFTPKIVLGLLAVLLLPATVMGGAVLLSHSLQGGQAVATAEPELLRPQDVKSAEDLMRMNEDMKAGKYSVAQMATMMDREGFDTMARVALQEAGTDQKMIESIMQSVDADKPMGLLADIPDE</sequence>
<dbReference type="RefSeq" id="WP_058248276.1">
    <property type="nucleotide sequence ID" value="NZ_CYSE01000005.1"/>
</dbReference>
<dbReference type="Proteomes" id="UP000054935">
    <property type="component" value="Unassembled WGS sequence"/>
</dbReference>
<proteinExistence type="predicted"/>
<keyword evidence="2" id="KW-0472">Membrane</keyword>
<reference evidence="3 4" key="1">
    <citation type="submission" date="2015-09" db="EMBL/GenBank/DDBJ databases">
        <authorList>
            <consortium name="Swine Surveillance"/>
        </authorList>
    </citation>
    <scope>NUCLEOTIDE SEQUENCE [LARGE SCALE GENOMIC DNA]</scope>
    <source>
        <strain evidence="3 4">CECT 7648</strain>
    </source>
</reference>
<name>A0A0P1GF04_9RHOB</name>
<keyword evidence="2" id="KW-1133">Transmembrane helix</keyword>
<keyword evidence="4" id="KW-1185">Reference proteome</keyword>
<keyword evidence="2" id="KW-0812">Transmembrane</keyword>
<feature type="region of interest" description="Disordered" evidence="1">
    <location>
        <begin position="1"/>
        <end position="35"/>
    </location>
</feature>
<feature type="compositionally biased region" description="Pro residues" evidence="1">
    <location>
        <begin position="20"/>
        <end position="30"/>
    </location>
</feature>
<evidence type="ECO:0000256" key="1">
    <source>
        <dbReference type="SAM" id="MobiDB-lite"/>
    </source>
</evidence>
<dbReference type="STRING" id="441103.TRN7648_02777"/>
<evidence type="ECO:0000313" key="3">
    <source>
        <dbReference type="EMBL" id="CUH80058.1"/>
    </source>
</evidence>
<gene>
    <name evidence="3" type="ORF">TRN7648_02777</name>
</gene>
<dbReference type="EMBL" id="CYSE01000005">
    <property type="protein sequence ID" value="CUH80058.1"/>
    <property type="molecule type" value="Genomic_DNA"/>
</dbReference>